<comment type="caution">
    <text evidence="2">The sequence shown here is derived from an EMBL/GenBank/DDBJ whole genome shotgun (WGS) entry which is preliminary data.</text>
</comment>
<feature type="compositionally biased region" description="Low complexity" evidence="1">
    <location>
        <begin position="7"/>
        <end position="16"/>
    </location>
</feature>
<proteinExistence type="predicted"/>
<reference evidence="3" key="1">
    <citation type="submission" date="2016-11" db="EMBL/GenBank/DDBJ databases">
        <authorList>
            <person name="Jaros S."/>
            <person name="Januszkiewicz K."/>
            <person name="Wedrychowicz H."/>
        </authorList>
    </citation>
    <scope>NUCLEOTIDE SEQUENCE [LARGE SCALE GENOMIC DNA]</scope>
    <source>
        <strain evidence="3">DSM 4029</strain>
    </source>
</reference>
<dbReference type="AlphaFoldDB" id="A0AAQ1ME07"/>
<sequence>MPSTSPAAPARAASNRVNRRRADNRIRFRGIPSSLRCIPMSYSRLSFLERMKLEPA</sequence>
<dbReference type="Proteomes" id="UP000184089">
    <property type="component" value="Unassembled WGS sequence"/>
</dbReference>
<evidence type="ECO:0000313" key="3">
    <source>
        <dbReference type="Proteomes" id="UP000184089"/>
    </source>
</evidence>
<evidence type="ECO:0000313" key="2">
    <source>
        <dbReference type="EMBL" id="SHG18367.1"/>
    </source>
</evidence>
<organism evidence="2 3">
    <name type="scientific">Bittarella massiliensis</name>
    <name type="common">ex Durand et al. 2017</name>
    <dbReference type="NCBI Taxonomy" id="1720313"/>
    <lineage>
        <taxon>Bacteria</taxon>
        <taxon>Bacillati</taxon>
        <taxon>Bacillota</taxon>
        <taxon>Clostridia</taxon>
        <taxon>Eubacteriales</taxon>
        <taxon>Oscillospiraceae</taxon>
        <taxon>Bittarella (ex Durand et al. 2017)</taxon>
    </lineage>
</organism>
<dbReference type="EMBL" id="FQVY01000002">
    <property type="protein sequence ID" value="SHG18367.1"/>
    <property type="molecule type" value="Genomic_DNA"/>
</dbReference>
<protein>
    <submittedName>
        <fullName evidence="2">Uncharacterized protein</fullName>
    </submittedName>
</protein>
<evidence type="ECO:0000256" key="1">
    <source>
        <dbReference type="SAM" id="MobiDB-lite"/>
    </source>
</evidence>
<feature type="region of interest" description="Disordered" evidence="1">
    <location>
        <begin position="1"/>
        <end position="21"/>
    </location>
</feature>
<accession>A0AAQ1ME07</accession>
<name>A0AAQ1ME07_9FIRM</name>
<gene>
    <name evidence="2" type="ORF">SAMN05444424_1781</name>
</gene>